<dbReference type="OMA" id="ESTDHAV"/>
<keyword evidence="3" id="KW-1185">Reference proteome</keyword>
<reference evidence="3" key="1">
    <citation type="submission" date="2011-03" db="EMBL/GenBank/DDBJ databases">
        <title>The genome sequence of Vavraia culicis strain floridensis.</title>
        <authorList>
            <consortium name="The Broad Institute Genome Sequencing Platform"/>
            <person name="Cuomo C."/>
            <person name="Becnel J."/>
            <person name="Sanscrainte N."/>
            <person name="Young S.K."/>
            <person name="Zeng Q."/>
            <person name="Gargeya S."/>
            <person name="Fitzgerald M."/>
            <person name="Haas B."/>
            <person name="Abouelleil A."/>
            <person name="Alvarado L."/>
            <person name="Arachchi H.M."/>
            <person name="Berlin A."/>
            <person name="Chapman S.B."/>
            <person name="Gearin G."/>
            <person name="Goldberg J."/>
            <person name="Griggs A."/>
            <person name="Gujja S."/>
            <person name="Hansen M."/>
            <person name="Heiman D."/>
            <person name="Howarth C."/>
            <person name="Larimer J."/>
            <person name="Lui A."/>
            <person name="MacDonald P.J.P."/>
            <person name="McCowen C."/>
            <person name="Montmayeur A."/>
            <person name="Murphy C."/>
            <person name="Neiman D."/>
            <person name="Pearson M."/>
            <person name="Priest M."/>
            <person name="Roberts A."/>
            <person name="Saif S."/>
            <person name="Shea T."/>
            <person name="Sisk P."/>
            <person name="Stolte C."/>
            <person name="Sykes S."/>
            <person name="Wortman J."/>
            <person name="Nusbaum C."/>
            <person name="Birren B."/>
        </authorList>
    </citation>
    <scope>NUCLEOTIDE SEQUENCE [LARGE SCALE GENOMIC DNA]</scope>
    <source>
        <strain evidence="3">floridensis</strain>
    </source>
</reference>
<dbReference type="HOGENOM" id="CLU_1564076_0_0_1"/>
<dbReference type="EMBL" id="GL877424">
    <property type="protein sequence ID" value="ELA47124.1"/>
    <property type="molecule type" value="Genomic_DNA"/>
</dbReference>
<evidence type="ECO:0000313" key="2">
    <source>
        <dbReference type="EMBL" id="ELA47124.1"/>
    </source>
</evidence>
<dbReference type="OrthoDB" id="10316549at2759"/>
<feature type="region of interest" description="Disordered" evidence="1">
    <location>
        <begin position="115"/>
        <end position="153"/>
    </location>
</feature>
<dbReference type="AlphaFoldDB" id="L2GU20"/>
<proteinExistence type="predicted"/>
<sequence>MEPGKKINDVMSLNEMLGRKKKMFEIGFVMDDNLANRNSLFKAARYGEKDSDGYKEKRGDIEHSREGRYREYDRIGYGSDREMSKYCDDRGENGWYRNDCYKYDGTARRWDGRALAKEDQSSNVRTRSFEYDDESTDHAAQSQSSRRDTLGYESEDEDVVMANILLSLAKK</sequence>
<gene>
    <name evidence="2" type="ORF">VCUG_01397</name>
</gene>
<dbReference type="GeneID" id="19879275"/>
<protein>
    <submittedName>
        <fullName evidence="2">Uncharacterized protein</fullName>
    </submittedName>
</protein>
<accession>L2GU20</accession>
<dbReference type="RefSeq" id="XP_008074416.1">
    <property type="nucleotide sequence ID" value="XM_008076225.1"/>
</dbReference>
<organism evidence="2 3">
    <name type="scientific">Vavraia culicis (isolate floridensis)</name>
    <name type="common">Microsporidian parasite</name>
    <dbReference type="NCBI Taxonomy" id="948595"/>
    <lineage>
        <taxon>Eukaryota</taxon>
        <taxon>Fungi</taxon>
        <taxon>Fungi incertae sedis</taxon>
        <taxon>Microsporidia</taxon>
        <taxon>Pleistophoridae</taxon>
        <taxon>Vavraia</taxon>
    </lineage>
</organism>
<name>L2GU20_VAVCU</name>
<dbReference type="InParanoid" id="L2GU20"/>
<dbReference type="VEuPathDB" id="MicrosporidiaDB:VCUG_01397"/>
<evidence type="ECO:0000313" key="3">
    <source>
        <dbReference type="Proteomes" id="UP000011081"/>
    </source>
</evidence>
<evidence type="ECO:0000256" key="1">
    <source>
        <dbReference type="SAM" id="MobiDB-lite"/>
    </source>
</evidence>
<dbReference type="Proteomes" id="UP000011081">
    <property type="component" value="Unassembled WGS sequence"/>
</dbReference>